<keyword evidence="7" id="KW-0472">Membrane</keyword>
<dbReference type="InterPro" id="IPR032675">
    <property type="entry name" value="LRR_dom_sf"/>
</dbReference>
<evidence type="ECO:0000313" key="11">
    <source>
        <dbReference type="EMBL" id="KAK4594702.1"/>
    </source>
</evidence>
<keyword evidence="3" id="KW-0812">Transmembrane</keyword>
<dbReference type="Pfam" id="PF00560">
    <property type="entry name" value="LRR_1"/>
    <property type="match status" value="4"/>
</dbReference>
<keyword evidence="5" id="KW-0677">Repeat</keyword>
<proteinExistence type="predicted"/>
<evidence type="ECO:0000259" key="10">
    <source>
        <dbReference type="Pfam" id="PF08263"/>
    </source>
</evidence>
<protein>
    <recommendedName>
        <fullName evidence="10">Leucine-rich repeat-containing N-terminal plant-type domain-containing protein</fullName>
    </recommendedName>
</protein>
<organism evidence="11 12">
    <name type="scientific">Quercus rubra</name>
    <name type="common">Northern red oak</name>
    <name type="synonym">Quercus borealis</name>
    <dbReference type="NCBI Taxonomy" id="3512"/>
    <lineage>
        <taxon>Eukaryota</taxon>
        <taxon>Viridiplantae</taxon>
        <taxon>Streptophyta</taxon>
        <taxon>Embryophyta</taxon>
        <taxon>Tracheophyta</taxon>
        <taxon>Spermatophyta</taxon>
        <taxon>Magnoliopsida</taxon>
        <taxon>eudicotyledons</taxon>
        <taxon>Gunneridae</taxon>
        <taxon>Pentapetalae</taxon>
        <taxon>rosids</taxon>
        <taxon>fabids</taxon>
        <taxon>Fagales</taxon>
        <taxon>Fagaceae</taxon>
        <taxon>Quercus</taxon>
    </lineage>
</organism>
<name>A0AAN7J1P2_QUERU</name>
<dbReference type="InterPro" id="IPR001611">
    <property type="entry name" value="Leu-rich_rpt"/>
</dbReference>
<keyword evidence="6" id="KW-1133">Transmembrane helix</keyword>
<gene>
    <name evidence="11" type="ORF">RGQ29_018413</name>
</gene>
<dbReference type="Gene3D" id="3.80.10.10">
    <property type="entry name" value="Ribonuclease Inhibitor"/>
    <property type="match status" value="4"/>
</dbReference>
<evidence type="ECO:0000256" key="1">
    <source>
        <dbReference type="ARBA" id="ARBA00004479"/>
    </source>
</evidence>
<comment type="caution">
    <text evidence="11">The sequence shown here is derived from an EMBL/GenBank/DDBJ whole genome shotgun (WGS) entry which is preliminary data.</text>
</comment>
<evidence type="ECO:0000256" key="7">
    <source>
        <dbReference type="ARBA" id="ARBA00023136"/>
    </source>
</evidence>
<evidence type="ECO:0000256" key="2">
    <source>
        <dbReference type="ARBA" id="ARBA00022614"/>
    </source>
</evidence>
<dbReference type="PROSITE" id="PS51450">
    <property type="entry name" value="LRR"/>
    <property type="match status" value="1"/>
</dbReference>
<evidence type="ECO:0000256" key="9">
    <source>
        <dbReference type="ARBA" id="ARBA00023180"/>
    </source>
</evidence>
<evidence type="ECO:0000256" key="3">
    <source>
        <dbReference type="ARBA" id="ARBA00022692"/>
    </source>
</evidence>
<evidence type="ECO:0000256" key="8">
    <source>
        <dbReference type="ARBA" id="ARBA00023170"/>
    </source>
</evidence>
<comment type="subcellular location">
    <subcellularLocation>
        <location evidence="1">Membrane</location>
        <topology evidence="1">Single-pass type I membrane protein</topology>
    </subcellularLocation>
</comment>
<dbReference type="InterPro" id="IPR013210">
    <property type="entry name" value="LRR_N_plant-typ"/>
</dbReference>
<dbReference type="EMBL" id="JAXUIC010000004">
    <property type="protein sequence ID" value="KAK4594702.1"/>
    <property type="molecule type" value="Genomic_DNA"/>
</dbReference>
<keyword evidence="8" id="KW-0675">Receptor</keyword>
<evidence type="ECO:0000256" key="5">
    <source>
        <dbReference type="ARBA" id="ARBA00022737"/>
    </source>
</evidence>
<evidence type="ECO:0000256" key="6">
    <source>
        <dbReference type="ARBA" id="ARBA00022989"/>
    </source>
</evidence>
<dbReference type="InterPro" id="IPR046956">
    <property type="entry name" value="RLP23-like"/>
</dbReference>
<accession>A0AAN7J1P2</accession>
<sequence length="588" mass="66149">MPSCHSHQSSALLQFKHSFSINKLAISDNFCYPKTNSWKMGSDCCGWDGVTCDQITSHVIGVDLTYSFLQGPIHPNSTLFSLHHLQRLNLAYNNFNYSAISSKFGGFANMTHLNLTRSFFASKLPSEISHLETPSLKRPIQNLTHLTKLVLDVVNILYYCGLKGRFLDNIFHLPNLQLLESTPLKSLDLSRTEFPMDLPNLISNLKSLKQLYLRECNFIGPSSPTLLPSHRQITSLVLSNNNLGNQIMWNNFIGQLLDFSSIWTQVSSNSSSNNQLVSQIPPNLVSLSLSHNLLNGTIPSWLFELPSLDILLLDNNHFTGQIDEFQHDSLHSLDLSNNNLHSRHPISIAKLVGKDSLYSLNLSYNSLTSIRHIPWKNLQVLDLSYNFLQGPLPIPSSGTYFFSISRNNLSGNIPSLICNITSLDVLSLDLRSNKLNGTIPATFTKGNYLRGLNLNDNQLEGSLPRSVTANPTTKFSFPNLQIIDLSDNDFHSLLCIMNANNGKQKYMGESYYHDSVMVILKGFYIEMVKIKNLFTTIDFSNNSFKREIPKSIGKLKSLKGLNFLHNNLYSNLEWLGLSSNMLTREILG</sequence>
<dbReference type="SUPFAM" id="SSF52058">
    <property type="entry name" value="L domain-like"/>
    <property type="match status" value="2"/>
</dbReference>
<keyword evidence="12" id="KW-1185">Reference proteome</keyword>
<keyword evidence="9" id="KW-0325">Glycoprotein</keyword>
<dbReference type="GO" id="GO:0016020">
    <property type="term" value="C:membrane"/>
    <property type="evidence" value="ECO:0007669"/>
    <property type="project" value="UniProtKB-SubCell"/>
</dbReference>
<dbReference type="PANTHER" id="PTHR48061">
    <property type="entry name" value="LEUCINE-RICH REPEAT RECEPTOR PROTEIN KINASE EMS1-LIKE-RELATED"/>
    <property type="match status" value="1"/>
</dbReference>
<keyword evidence="2" id="KW-0433">Leucine-rich repeat</keyword>
<dbReference type="PANTHER" id="PTHR48061:SF46">
    <property type="entry name" value="LEUCINE-RICH REPEAT-CONTAINING N-TERMINAL PLANT-TYPE DOMAIN-CONTAINING PROTEIN"/>
    <property type="match status" value="1"/>
</dbReference>
<evidence type="ECO:0000313" key="12">
    <source>
        <dbReference type="Proteomes" id="UP001324115"/>
    </source>
</evidence>
<keyword evidence="4" id="KW-0732">Signal</keyword>
<evidence type="ECO:0000256" key="4">
    <source>
        <dbReference type="ARBA" id="ARBA00022729"/>
    </source>
</evidence>
<dbReference type="Pfam" id="PF08263">
    <property type="entry name" value="LRRNT_2"/>
    <property type="match status" value="1"/>
</dbReference>
<reference evidence="11 12" key="1">
    <citation type="journal article" date="2023" name="G3 (Bethesda)">
        <title>A haplotype-resolved chromosome-scale genome for Quercus rubra L. provides insights into the genetics of adaptive traits for red oak species.</title>
        <authorList>
            <person name="Kapoor B."/>
            <person name="Jenkins J."/>
            <person name="Schmutz J."/>
            <person name="Zhebentyayeva T."/>
            <person name="Kuelheim C."/>
            <person name="Coggeshall M."/>
            <person name="Heim C."/>
            <person name="Lasky J.R."/>
            <person name="Leites L."/>
            <person name="Islam-Faridi N."/>
            <person name="Romero-Severson J."/>
            <person name="DeLeo V.L."/>
            <person name="Lucas S.M."/>
            <person name="Lazic D."/>
            <person name="Gailing O."/>
            <person name="Carlson J."/>
            <person name="Staton M."/>
        </authorList>
    </citation>
    <scope>NUCLEOTIDE SEQUENCE [LARGE SCALE GENOMIC DNA]</scope>
    <source>
        <strain evidence="11">Pseudo-F2</strain>
    </source>
</reference>
<feature type="domain" description="Leucine-rich repeat-containing N-terminal plant-type" evidence="10">
    <location>
        <begin position="6"/>
        <end position="53"/>
    </location>
</feature>
<dbReference type="Proteomes" id="UP001324115">
    <property type="component" value="Unassembled WGS sequence"/>
</dbReference>
<dbReference type="AlphaFoldDB" id="A0AAN7J1P2"/>